<dbReference type="Proteomes" id="UP000887013">
    <property type="component" value="Unassembled WGS sequence"/>
</dbReference>
<evidence type="ECO:0000256" key="1">
    <source>
        <dbReference type="SAM" id="Phobius"/>
    </source>
</evidence>
<reference evidence="2" key="1">
    <citation type="submission" date="2020-08" db="EMBL/GenBank/DDBJ databases">
        <title>Multicomponent nature underlies the extraordinary mechanical properties of spider dragline silk.</title>
        <authorList>
            <person name="Kono N."/>
            <person name="Nakamura H."/>
            <person name="Mori M."/>
            <person name="Yoshida Y."/>
            <person name="Ohtoshi R."/>
            <person name="Malay A.D."/>
            <person name="Moran D.A.P."/>
            <person name="Tomita M."/>
            <person name="Numata K."/>
            <person name="Arakawa K."/>
        </authorList>
    </citation>
    <scope>NUCLEOTIDE SEQUENCE</scope>
</reference>
<dbReference type="OrthoDB" id="6433714at2759"/>
<dbReference type="EMBL" id="BMAW01021515">
    <property type="protein sequence ID" value="GFT73226.1"/>
    <property type="molecule type" value="Genomic_DNA"/>
</dbReference>
<name>A0A8X6TZ60_NEPPI</name>
<proteinExistence type="predicted"/>
<keyword evidence="1" id="KW-0472">Membrane</keyword>
<dbReference type="AlphaFoldDB" id="A0A8X6TZ60"/>
<comment type="caution">
    <text evidence="2">The sequence shown here is derived from an EMBL/GenBank/DDBJ whole genome shotgun (WGS) entry which is preliminary data.</text>
</comment>
<evidence type="ECO:0000313" key="2">
    <source>
        <dbReference type="EMBL" id="GFT73226.1"/>
    </source>
</evidence>
<sequence>MGQWADIPSNVVTLHLELQLLESRFLCFLLLDSAASCTMTFVVSVGREQCSIAGILAACVLMLINQLLPITWTGWTCLRLPFQSAEKEGDVFLRGEALHSGYSDGVLHLSHILFFGEFFYSRRQF</sequence>
<evidence type="ECO:0000313" key="3">
    <source>
        <dbReference type="Proteomes" id="UP000887013"/>
    </source>
</evidence>
<feature type="transmembrane region" description="Helical" evidence="1">
    <location>
        <begin position="52"/>
        <end position="72"/>
    </location>
</feature>
<keyword evidence="1" id="KW-0812">Transmembrane</keyword>
<gene>
    <name evidence="2" type="ORF">NPIL_162031</name>
</gene>
<feature type="transmembrane region" description="Helical" evidence="1">
    <location>
        <begin position="23"/>
        <end position="45"/>
    </location>
</feature>
<protein>
    <submittedName>
        <fullName evidence="2">Uncharacterized protein</fullName>
    </submittedName>
</protein>
<keyword evidence="1" id="KW-1133">Transmembrane helix</keyword>
<accession>A0A8X6TZ60</accession>
<keyword evidence="3" id="KW-1185">Reference proteome</keyword>
<organism evidence="2 3">
    <name type="scientific">Nephila pilipes</name>
    <name type="common">Giant wood spider</name>
    <name type="synonym">Nephila maculata</name>
    <dbReference type="NCBI Taxonomy" id="299642"/>
    <lineage>
        <taxon>Eukaryota</taxon>
        <taxon>Metazoa</taxon>
        <taxon>Ecdysozoa</taxon>
        <taxon>Arthropoda</taxon>
        <taxon>Chelicerata</taxon>
        <taxon>Arachnida</taxon>
        <taxon>Araneae</taxon>
        <taxon>Araneomorphae</taxon>
        <taxon>Entelegynae</taxon>
        <taxon>Araneoidea</taxon>
        <taxon>Nephilidae</taxon>
        <taxon>Nephila</taxon>
    </lineage>
</organism>